<organism evidence="2 3">
    <name type="scientific">Deinococcus arenicola</name>
    <dbReference type="NCBI Taxonomy" id="2994950"/>
    <lineage>
        <taxon>Bacteria</taxon>
        <taxon>Thermotogati</taxon>
        <taxon>Deinococcota</taxon>
        <taxon>Deinococci</taxon>
        <taxon>Deinococcales</taxon>
        <taxon>Deinococcaceae</taxon>
        <taxon>Deinococcus</taxon>
    </lineage>
</organism>
<dbReference type="RefSeq" id="WP_317639192.1">
    <property type="nucleotide sequence ID" value="NZ_JAPMIV010000005.1"/>
</dbReference>
<protein>
    <submittedName>
        <fullName evidence="2">Uncharacterized protein</fullName>
    </submittedName>
</protein>
<accession>A0ABU4DNE4</accession>
<dbReference type="EMBL" id="JAPMIV010000005">
    <property type="protein sequence ID" value="MDV6373873.1"/>
    <property type="molecule type" value="Genomic_DNA"/>
</dbReference>
<comment type="caution">
    <text evidence="2">The sequence shown here is derived from an EMBL/GenBank/DDBJ whole genome shotgun (WGS) entry which is preliminary data.</text>
</comment>
<proteinExistence type="predicted"/>
<sequence length="91" mass="9796">MNRTQTGLITLAGLALSPFVPVLLGGIGATVLGCEVRSMDAAPCFLGRWDSGPVLTNLFFCLWFLLVTVPLATVILIVWGVVWAIRIRKAP</sequence>
<feature type="transmembrane region" description="Helical" evidence="1">
    <location>
        <begin position="57"/>
        <end position="85"/>
    </location>
</feature>
<name>A0ABU4DNE4_9DEIO</name>
<gene>
    <name evidence="2" type="ORF">ORD21_04590</name>
</gene>
<keyword evidence="1" id="KW-0812">Transmembrane</keyword>
<evidence type="ECO:0000313" key="3">
    <source>
        <dbReference type="Proteomes" id="UP001276150"/>
    </source>
</evidence>
<dbReference type="Proteomes" id="UP001276150">
    <property type="component" value="Unassembled WGS sequence"/>
</dbReference>
<keyword evidence="1" id="KW-1133">Transmembrane helix</keyword>
<evidence type="ECO:0000313" key="2">
    <source>
        <dbReference type="EMBL" id="MDV6373873.1"/>
    </source>
</evidence>
<reference evidence="2 3" key="1">
    <citation type="submission" date="2022-11" db="EMBL/GenBank/DDBJ databases">
        <title>Deinococcus ZS9-10, Low Temperature and Draught-tolerating, UV-resistant Bacteria from Continental Antarctica.</title>
        <authorList>
            <person name="Cheng L."/>
        </authorList>
    </citation>
    <scope>NUCLEOTIDE SEQUENCE [LARGE SCALE GENOMIC DNA]</scope>
    <source>
        <strain evidence="2 3">ZS9-10</strain>
    </source>
</reference>
<keyword evidence="1" id="KW-0472">Membrane</keyword>
<dbReference type="PROSITE" id="PS51257">
    <property type="entry name" value="PROKAR_LIPOPROTEIN"/>
    <property type="match status" value="1"/>
</dbReference>
<evidence type="ECO:0000256" key="1">
    <source>
        <dbReference type="SAM" id="Phobius"/>
    </source>
</evidence>
<keyword evidence="3" id="KW-1185">Reference proteome</keyword>